<dbReference type="EMBL" id="CCYA01000276">
    <property type="protein sequence ID" value="CEH18853.1"/>
    <property type="molecule type" value="Genomic_DNA"/>
</dbReference>
<proteinExistence type="predicted"/>
<evidence type="ECO:0000256" key="1">
    <source>
        <dbReference type="SAM" id="MobiDB-lite"/>
    </source>
</evidence>
<keyword evidence="3" id="KW-1185">Reference proteome</keyword>
<feature type="region of interest" description="Disordered" evidence="1">
    <location>
        <begin position="1"/>
        <end position="56"/>
    </location>
</feature>
<evidence type="ECO:0000313" key="2">
    <source>
        <dbReference type="EMBL" id="CEH18853.1"/>
    </source>
</evidence>
<evidence type="ECO:0000313" key="3">
    <source>
        <dbReference type="Proteomes" id="UP000054845"/>
    </source>
</evidence>
<dbReference type="AlphaFoldDB" id="A0A0P1BR52"/>
<accession>A0A0P1BR52</accession>
<protein>
    <submittedName>
        <fullName evidence="2">Uncharacterized protein</fullName>
    </submittedName>
</protein>
<feature type="compositionally biased region" description="Polar residues" evidence="1">
    <location>
        <begin position="27"/>
        <end position="42"/>
    </location>
</feature>
<reference evidence="2 3" key="1">
    <citation type="submission" date="2014-09" db="EMBL/GenBank/DDBJ databases">
        <authorList>
            <person name="Magalhaes I.L.F."/>
            <person name="Oliveira U."/>
            <person name="Santos F.R."/>
            <person name="Vidigal T.H.D.A."/>
            <person name="Brescovit A.D."/>
            <person name="Santos A.J."/>
        </authorList>
    </citation>
    <scope>NUCLEOTIDE SEQUENCE [LARGE SCALE GENOMIC DNA]</scope>
</reference>
<name>A0A0P1BR52_9BASI</name>
<sequence>MDHGVAYQPEAISPTHAKGPSAGRLSNLFSKSLRKASSSRELASSGGYGHTWQARD</sequence>
<dbReference type="Proteomes" id="UP000054845">
    <property type="component" value="Unassembled WGS sequence"/>
</dbReference>
<organism evidence="2 3">
    <name type="scientific">Ceraceosorus bombacis</name>
    <dbReference type="NCBI Taxonomy" id="401625"/>
    <lineage>
        <taxon>Eukaryota</taxon>
        <taxon>Fungi</taxon>
        <taxon>Dikarya</taxon>
        <taxon>Basidiomycota</taxon>
        <taxon>Ustilaginomycotina</taxon>
        <taxon>Exobasidiomycetes</taxon>
        <taxon>Ceraceosorales</taxon>
        <taxon>Ceraceosoraceae</taxon>
        <taxon>Ceraceosorus</taxon>
    </lineage>
</organism>